<keyword evidence="4" id="KW-1185">Reference proteome</keyword>
<reference evidence="3" key="1">
    <citation type="submission" date="2023-06" db="EMBL/GenBank/DDBJ databases">
        <title>Reference genome for the Northern bat (Eptesicus nilssonii), a most northern bat species.</title>
        <authorList>
            <person name="Laine V.N."/>
            <person name="Pulliainen A.T."/>
            <person name="Lilley T.M."/>
        </authorList>
    </citation>
    <scope>NUCLEOTIDE SEQUENCE</scope>
    <source>
        <strain evidence="3">BLF_Eptnil</strain>
        <tissue evidence="3">Kidney</tissue>
    </source>
</reference>
<comment type="caution">
    <text evidence="3">The sequence shown here is derived from an EMBL/GenBank/DDBJ whole genome shotgun (WGS) entry which is preliminary data.</text>
</comment>
<evidence type="ECO:0000256" key="2">
    <source>
        <dbReference type="ARBA" id="ARBA00023157"/>
    </source>
</evidence>
<protein>
    <submittedName>
        <fullName evidence="3">Uncharacterized protein</fullName>
    </submittedName>
</protein>
<proteinExistence type="inferred from homology"/>
<evidence type="ECO:0000313" key="3">
    <source>
        <dbReference type="EMBL" id="KAK1327500.1"/>
    </source>
</evidence>
<comment type="similarity">
    <text evidence="1">Belongs to the TRIAP1/MDM35 family.</text>
</comment>
<keyword evidence="2" id="KW-1015">Disulfide bond</keyword>
<name>A0AA40HB39_CNENI</name>
<accession>A0AA40HB39</accession>
<organism evidence="3 4">
    <name type="scientific">Cnephaeus nilssonii</name>
    <name type="common">Northern bat</name>
    <name type="synonym">Eptesicus nilssonii</name>
    <dbReference type="NCBI Taxonomy" id="3371016"/>
    <lineage>
        <taxon>Eukaryota</taxon>
        <taxon>Metazoa</taxon>
        <taxon>Chordata</taxon>
        <taxon>Craniata</taxon>
        <taxon>Vertebrata</taxon>
        <taxon>Euteleostomi</taxon>
        <taxon>Mammalia</taxon>
        <taxon>Eutheria</taxon>
        <taxon>Laurasiatheria</taxon>
        <taxon>Chiroptera</taxon>
        <taxon>Yangochiroptera</taxon>
        <taxon>Vespertilionidae</taxon>
        <taxon>Cnephaeus</taxon>
    </lineage>
</organism>
<dbReference type="Proteomes" id="UP001177744">
    <property type="component" value="Unassembled WGS sequence"/>
</dbReference>
<dbReference type="EMBL" id="JAULJE010000028">
    <property type="protein sequence ID" value="KAK1327500.1"/>
    <property type="molecule type" value="Genomic_DNA"/>
</dbReference>
<dbReference type="InterPro" id="IPR007918">
    <property type="entry name" value="MDM35_apoptosis"/>
</dbReference>
<evidence type="ECO:0000256" key="1">
    <source>
        <dbReference type="ARBA" id="ARBA00006196"/>
    </source>
</evidence>
<evidence type="ECO:0000313" key="4">
    <source>
        <dbReference type="Proteomes" id="UP001177744"/>
    </source>
</evidence>
<sequence length="78" mass="9489">MYEASRFNSYQDEQHGGGMHPMRREYFNSWFAEKFLGGQRRDPGTDLLKRYQQCIQKAMKEKEIPLEDWSSWPWQRQA</sequence>
<dbReference type="AlphaFoldDB" id="A0AA40HB39"/>
<dbReference type="Pfam" id="PF05254">
    <property type="entry name" value="UPF0203"/>
    <property type="match status" value="1"/>
</dbReference>
<gene>
    <name evidence="3" type="ORF">QTO34_013002</name>
</gene>